<dbReference type="AlphaFoldDB" id="A0A2W5DR30"/>
<gene>
    <name evidence="3" type="ORF">DI603_05415</name>
</gene>
<protein>
    <submittedName>
        <fullName evidence="3">PEP-CTERM sorting domain-containing protein</fullName>
    </submittedName>
</protein>
<keyword evidence="1" id="KW-0732">Signal</keyword>
<comment type="caution">
    <text evidence="3">The sequence shown here is derived from an EMBL/GenBank/DDBJ whole genome shotgun (WGS) entry which is preliminary data.</text>
</comment>
<feature type="domain" description="Ice-binding protein C-terminal" evidence="2">
    <location>
        <begin position="223"/>
        <end position="247"/>
    </location>
</feature>
<evidence type="ECO:0000256" key="1">
    <source>
        <dbReference type="SAM" id="SignalP"/>
    </source>
</evidence>
<feature type="chain" id="PRO_5016165334" evidence="1">
    <location>
        <begin position="23"/>
        <end position="253"/>
    </location>
</feature>
<evidence type="ECO:0000313" key="4">
    <source>
        <dbReference type="Proteomes" id="UP000249633"/>
    </source>
</evidence>
<accession>A0A2W5DR30</accession>
<feature type="signal peptide" evidence="1">
    <location>
        <begin position="1"/>
        <end position="22"/>
    </location>
</feature>
<proteinExistence type="predicted"/>
<dbReference type="EMBL" id="QFOD01000004">
    <property type="protein sequence ID" value="PZP34395.1"/>
    <property type="molecule type" value="Genomic_DNA"/>
</dbReference>
<sequence length="253" mass="26710">MIRATAASATLALTLLAAAAQAAPGASTTDFSSGANGWTGVVSWDGTAGSWVDDTLGNAAPAYHTVIQDTFGLHWTNNSNPAVIGDYTQASSVTFSLDFNAYSITYLGNEVARNLVVELRDYDNAPADLPYTSVWYVLGSVQAGEGWTHLSVTIDDTSSLGLPAGWGGYGAEDADGAPILPANRSFSDVLRSVDEVVFTTFVPGYFYGWTNYDVAVDNISITAVPEPGTLLLQALGLATLAGLARRRSRQTRR</sequence>
<evidence type="ECO:0000313" key="3">
    <source>
        <dbReference type="EMBL" id="PZP34395.1"/>
    </source>
</evidence>
<evidence type="ECO:0000259" key="2">
    <source>
        <dbReference type="Pfam" id="PF07589"/>
    </source>
</evidence>
<organism evidence="3 4">
    <name type="scientific">Roseateles depolymerans</name>
    <dbReference type="NCBI Taxonomy" id="76731"/>
    <lineage>
        <taxon>Bacteria</taxon>
        <taxon>Pseudomonadati</taxon>
        <taxon>Pseudomonadota</taxon>
        <taxon>Betaproteobacteria</taxon>
        <taxon>Burkholderiales</taxon>
        <taxon>Sphaerotilaceae</taxon>
        <taxon>Roseateles</taxon>
    </lineage>
</organism>
<dbReference type="NCBIfam" id="TIGR02595">
    <property type="entry name" value="PEP_CTERM"/>
    <property type="match status" value="1"/>
</dbReference>
<dbReference type="Pfam" id="PF07589">
    <property type="entry name" value="PEP-CTERM"/>
    <property type="match status" value="1"/>
</dbReference>
<dbReference type="Proteomes" id="UP000249633">
    <property type="component" value="Unassembled WGS sequence"/>
</dbReference>
<reference evidence="3 4" key="1">
    <citation type="submission" date="2017-08" db="EMBL/GenBank/DDBJ databases">
        <title>Infants hospitalized years apart are colonized by the same room-sourced microbial strains.</title>
        <authorList>
            <person name="Brooks B."/>
            <person name="Olm M.R."/>
            <person name="Firek B.A."/>
            <person name="Baker R."/>
            <person name="Thomas B.C."/>
            <person name="Morowitz M.J."/>
            <person name="Banfield J.F."/>
        </authorList>
    </citation>
    <scope>NUCLEOTIDE SEQUENCE [LARGE SCALE GENOMIC DNA]</scope>
    <source>
        <strain evidence="3">S2_012_000_R2_81</strain>
    </source>
</reference>
<name>A0A2W5DR30_9BURK</name>
<dbReference type="InterPro" id="IPR013424">
    <property type="entry name" value="Ice-binding_C"/>
</dbReference>